<protein>
    <submittedName>
        <fullName evidence="4">Recombinase zinc beta ribbon domain-containing protein</fullName>
    </submittedName>
</protein>
<dbReference type="Proteomes" id="UP000190105">
    <property type="component" value="Unassembled WGS sequence"/>
</dbReference>
<dbReference type="InterPro" id="IPR050639">
    <property type="entry name" value="SSR_resolvase"/>
</dbReference>
<reference evidence="5" key="1">
    <citation type="submission" date="2017-02" db="EMBL/GenBank/DDBJ databases">
        <authorList>
            <person name="Varghese N."/>
            <person name="Submissions S."/>
        </authorList>
    </citation>
    <scope>NUCLEOTIDE SEQUENCE [LARGE SCALE GENOMIC DNA]</scope>
    <source>
        <strain evidence="5">USBA 833</strain>
    </source>
</reference>
<evidence type="ECO:0000256" key="1">
    <source>
        <dbReference type="ARBA" id="ARBA00023125"/>
    </source>
</evidence>
<dbReference type="Gene3D" id="3.90.1750.20">
    <property type="entry name" value="Putative Large Serine Recombinase, Chain B, Domain 2"/>
    <property type="match status" value="1"/>
</dbReference>
<gene>
    <name evidence="4" type="ORF">SAMN05443428_1512</name>
</gene>
<sequence>MIKDHHEAIISHEEFEAAQEILKQRGKEKGVIKGSSKYQKRYSFSGKIKCAECGSSFKRRIHGSGDRKYIAWCCTKHIKDASACSMKFVREDEIHQAFVVMINKLIFGHKFILRPLLQSLKKTNYSDNIAKIQELETKIKENTERVQVIMGLMAKGYLEPALFNTQKNELLKEAAILKEQKEAIKRAIDGSQTILVEVEKLLKFATKAEKQIDAFDSEIFEDFIEEIIVFSQEEIGFKMKCGLNLRERLMR</sequence>
<dbReference type="PANTHER" id="PTHR30461">
    <property type="entry name" value="DNA-INVERTASE FROM LAMBDOID PROPHAGE"/>
    <property type="match status" value="1"/>
</dbReference>
<dbReference type="GO" id="GO:0000150">
    <property type="term" value="F:DNA strand exchange activity"/>
    <property type="evidence" value="ECO:0007669"/>
    <property type="project" value="TreeGrafter"/>
</dbReference>
<dbReference type="InterPro" id="IPR038109">
    <property type="entry name" value="DNA_bind_recomb_sf"/>
</dbReference>
<accession>A0A1T4YGT5</accession>
<dbReference type="GO" id="GO:0003677">
    <property type="term" value="F:DNA binding"/>
    <property type="evidence" value="ECO:0007669"/>
    <property type="project" value="UniProtKB-KW"/>
</dbReference>
<dbReference type="PANTHER" id="PTHR30461:SF2">
    <property type="entry name" value="SERINE RECOMBINASE PINE-RELATED"/>
    <property type="match status" value="1"/>
</dbReference>
<dbReference type="EMBL" id="FUYH01000051">
    <property type="protein sequence ID" value="SKB00870.1"/>
    <property type="molecule type" value="Genomic_DNA"/>
</dbReference>
<dbReference type="STRING" id="1147123.SAMN05443428_1512"/>
<evidence type="ECO:0000313" key="4">
    <source>
        <dbReference type="EMBL" id="SKB00870.1"/>
    </source>
</evidence>
<evidence type="ECO:0000256" key="2">
    <source>
        <dbReference type="ARBA" id="ARBA00023172"/>
    </source>
</evidence>
<evidence type="ECO:0000313" key="5">
    <source>
        <dbReference type="Proteomes" id="UP000190105"/>
    </source>
</evidence>
<name>A0A1T4YGT5_9CLOT</name>
<keyword evidence="1" id="KW-0238">DNA-binding</keyword>
<keyword evidence="2" id="KW-0233">DNA recombination</keyword>
<dbReference type="InterPro" id="IPR025827">
    <property type="entry name" value="Zn_ribbon_recom_dom"/>
</dbReference>
<proteinExistence type="predicted"/>
<feature type="domain" description="Recombinase zinc beta ribbon" evidence="3">
    <location>
        <begin position="44"/>
        <end position="102"/>
    </location>
</feature>
<dbReference type="Pfam" id="PF13408">
    <property type="entry name" value="Zn_ribbon_recom"/>
    <property type="match status" value="1"/>
</dbReference>
<organism evidence="4 5">
    <name type="scientific">Caloramator quimbayensis</name>
    <dbReference type="NCBI Taxonomy" id="1147123"/>
    <lineage>
        <taxon>Bacteria</taxon>
        <taxon>Bacillati</taxon>
        <taxon>Bacillota</taxon>
        <taxon>Clostridia</taxon>
        <taxon>Eubacteriales</taxon>
        <taxon>Clostridiaceae</taxon>
        <taxon>Caloramator</taxon>
    </lineage>
</organism>
<keyword evidence="5" id="KW-1185">Reference proteome</keyword>
<evidence type="ECO:0000259" key="3">
    <source>
        <dbReference type="Pfam" id="PF13408"/>
    </source>
</evidence>
<dbReference type="AlphaFoldDB" id="A0A1T4YGT5"/>